<dbReference type="EMBL" id="WQLW01000003">
    <property type="protein sequence ID" value="MVO08698.1"/>
    <property type="molecule type" value="Genomic_DNA"/>
</dbReference>
<gene>
    <name evidence="1" type="ORF">GOQ30_05910</name>
</gene>
<sequence>MIKKLLFLLFLFPILIWSQNDTIFKGKIVSESNYLEDIHIINVSKKIGVLSERGGYFKILASENDTLMFSAVHLKGYQRVVTSQDFNKELVFIPMEIYENQLAGITLTKYKNINAESLGIVPKGQRTYTPAERKLVTAGDFKWYSPLLIPVGGMSVDGLVNAISGRTAMLKKELVVEGKEMLQEKTTSIFTKEYMINTLHIPEDYVEGFLFYVVEDASFAAEMKRDNKTMATFILSQLADEYLKLKALEENNEKK</sequence>
<comment type="caution">
    <text evidence="1">The sequence shown here is derived from an EMBL/GenBank/DDBJ whole genome shotgun (WGS) entry which is preliminary data.</text>
</comment>
<reference evidence="2" key="1">
    <citation type="submission" date="2019-05" db="EMBL/GenBank/DDBJ databases">
        <title>Flavobacterium profundi sp. nov., isolated from a deep-sea seamount.</title>
        <authorList>
            <person name="Zhang D.-C."/>
        </authorList>
    </citation>
    <scope>NUCLEOTIDE SEQUENCE [LARGE SCALE GENOMIC DNA]</scope>
    <source>
        <strain evidence="2">TP390</strain>
    </source>
</reference>
<dbReference type="Proteomes" id="UP000431264">
    <property type="component" value="Unassembled WGS sequence"/>
</dbReference>
<evidence type="ECO:0000313" key="2">
    <source>
        <dbReference type="Proteomes" id="UP000431264"/>
    </source>
</evidence>
<evidence type="ECO:0008006" key="3">
    <source>
        <dbReference type="Google" id="ProtNLM"/>
    </source>
</evidence>
<keyword evidence="2" id="KW-1185">Reference proteome</keyword>
<name>A0A6I4IGE2_9FLAO</name>
<proteinExistence type="predicted"/>
<evidence type="ECO:0000313" key="1">
    <source>
        <dbReference type="EMBL" id="MVO08698.1"/>
    </source>
</evidence>
<accession>A0A6I4IGE2</accession>
<dbReference type="RefSeq" id="WP_140997093.1">
    <property type="nucleotide sequence ID" value="NZ_VDCZ01000003.1"/>
</dbReference>
<organism evidence="1 2">
    <name type="scientific">Flavobacterium profundi</name>
    <dbReference type="NCBI Taxonomy" id="1774945"/>
    <lineage>
        <taxon>Bacteria</taxon>
        <taxon>Pseudomonadati</taxon>
        <taxon>Bacteroidota</taxon>
        <taxon>Flavobacteriia</taxon>
        <taxon>Flavobacteriales</taxon>
        <taxon>Flavobacteriaceae</taxon>
        <taxon>Flavobacterium</taxon>
    </lineage>
</organism>
<dbReference type="OrthoDB" id="1427655at2"/>
<dbReference type="AlphaFoldDB" id="A0A6I4IGE2"/>
<protein>
    <recommendedName>
        <fullName evidence="3">Carboxypeptidase-like regulatory domain-containing protein</fullName>
    </recommendedName>
</protein>